<reference evidence="1 2" key="1">
    <citation type="submission" date="2011-02" db="EMBL/GenBank/DDBJ databases">
        <authorList>
            <person name="Muzny D."/>
            <person name="Qin X."/>
            <person name="Deng J."/>
            <person name="Jiang H."/>
            <person name="Liu Y."/>
            <person name="Qu J."/>
            <person name="Song X.-Z."/>
            <person name="Zhang L."/>
            <person name="Thornton R."/>
            <person name="Coyle M."/>
            <person name="Francisco L."/>
            <person name="Jackson L."/>
            <person name="Javaid M."/>
            <person name="Korchina V."/>
            <person name="Kovar C."/>
            <person name="Mata R."/>
            <person name="Mathew T."/>
            <person name="Ngo R."/>
            <person name="Nguyen L."/>
            <person name="Nguyen N."/>
            <person name="Okwuonu G."/>
            <person name="Ongeri F."/>
            <person name="Pham C."/>
            <person name="Simmons D."/>
            <person name="Wilczek-Boney K."/>
            <person name="Hale W."/>
            <person name="Jakkamsetti A."/>
            <person name="Pham P."/>
            <person name="Ruth R."/>
            <person name="San Lucas F."/>
            <person name="Warren J."/>
            <person name="Zhang J."/>
            <person name="Zhao Z."/>
            <person name="Zhou C."/>
            <person name="Zhu D."/>
            <person name="Lee S."/>
            <person name="Bess C."/>
            <person name="Blankenburg K."/>
            <person name="Forbes L."/>
            <person name="Fu Q."/>
            <person name="Gubbala S."/>
            <person name="Hirani K."/>
            <person name="Jayaseelan J.C."/>
            <person name="Lara F."/>
            <person name="Munidasa M."/>
            <person name="Palculict T."/>
            <person name="Patil S."/>
            <person name="Pu L.-L."/>
            <person name="Saada N."/>
            <person name="Tang L."/>
            <person name="Weissenberger G."/>
            <person name="Zhu Y."/>
            <person name="Hemphill L."/>
            <person name="Shang Y."/>
            <person name="Youmans B."/>
            <person name="Ayvaz T."/>
            <person name="Ross M."/>
            <person name="Santibanez J."/>
            <person name="Aqrawi P."/>
            <person name="Gross S."/>
            <person name="Joshi V."/>
            <person name="Fowler G."/>
            <person name="Nazareth L."/>
            <person name="Reid J."/>
            <person name="Worley K."/>
            <person name="Petrosino J."/>
            <person name="Highlander S."/>
            <person name="Gibbs R."/>
        </authorList>
    </citation>
    <scope>NUCLEOTIDE SEQUENCE [LARGE SCALE GENOMIC DNA]</scope>
    <source>
        <strain evidence="1 2">ATCC BAA-1200</strain>
    </source>
</reference>
<organism evidence="1 2">
    <name type="scientific">Neisseria bacilliformis ATCC BAA-1200</name>
    <dbReference type="NCBI Taxonomy" id="888742"/>
    <lineage>
        <taxon>Bacteria</taxon>
        <taxon>Pseudomonadati</taxon>
        <taxon>Pseudomonadota</taxon>
        <taxon>Betaproteobacteria</taxon>
        <taxon>Neisseriales</taxon>
        <taxon>Neisseriaceae</taxon>
        <taxon>Neisseria</taxon>
    </lineage>
</organism>
<accession>F2B974</accession>
<dbReference type="HOGENOM" id="CLU_3082170_0_0_4"/>
<evidence type="ECO:0000313" key="1">
    <source>
        <dbReference type="EMBL" id="EGF12042.1"/>
    </source>
</evidence>
<evidence type="ECO:0000313" key="2">
    <source>
        <dbReference type="Proteomes" id="UP000004105"/>
    </source>
</evidence>
<gene>
    <name evidence="1" type="ORF">HMPREF9123_0248</name>
</gene>
<proteinExistence type="predicted"/>
<name>F2B974_9NEIS</name>
<dbReference type="EMBL" id="AFAY01000004">
    <property type="protein sequence ID" value="EGF12042.1"/>
    <property type="molecule type" value="Genomic_DNA"/>
</dbReference>
<protein>
    <submittedName>
        <fullName evidence="1">Uncharacterized protein</fullName>
    </submittedName>
</protein>
<comment type="caution">
    <text evidence="1">The sequence shown here is derived from an EMBL/GenBank/DDBJ whole genome shotgun (WGS) entry which is preliminary data.</text>
</comment>
<sequence length="52" mass="5750">MHCTNRLRGLCHTPHLGGRGRLKAQLRRSQNPDSVLIHSVISACARMTEGRG</sequence>
<dbReference type="AlphaFoldDB" id="F2B974"/>
<keyword evidence="2" id="KW-1185">Reference proteome</keyword>
<dbReference type="Proteomes" id="UP000004105">
    <property type="component" value="Unassembled WGS sequence"/>
</dbReference>